<dbReference type="SMART" id="SM00342">
    <property type="entry name" value="HTH_ARAC"/>
    <property type="match status" value="1"/>
</dbReference>
<evidence type="ECO:0000256" key="3">
    <source>
        <dbReference type="ARBA" id="ARBA00023163"/>
    </source>
</evidence>
<accession>A0A2V5KCP6</accession>
<dbReference type="PANTHER" id="PTHR43280:SF28">
    <property type="entry name" value="HTH-TYPE TRANSCRIPTIONAL ACTIVATOR RHAS"/>
    <property type="match status" value="1"/>
</dbReference>
<dbReference type="Pfam" id="PF17853">
    <property type="entry name" value="GGDEF_2"/>
    <property type="match status" value="1"/>
</dbReference>
<proteinExistence type="predicted"/>
<dbReference type="GO" id="GO:0003700">
    <property type="term" value="F:DNA-binding transcription factor activity"/>
    <property type="evidence" value="ECO:0007669"/>
    <property type="project" value="InterPro"/>
</dbReference>
<dbReference type="Gene3D" id="6.10.340.10">
    <property type="match status" value="1"/>
</dbReference>
<feature type="transmembrane region" description="Helical" evidence="4">
    <location>
        <begin position="323"/>
        <end position="341"/>
    </location>
</feature>
<dbReference type="InterPro" id="IPR009057">
    <property type="entry name" value="Homeodomain-like_sf"/>
</dbReference>
<dbReference type="SUPFAM" id="SSF46689">
    <property type="entry name" value="Homeodomain-like"/>
    <property type="match status" value="2"/>
</dbReference>
<dbReference type="AlphaFoldDB" id="A0A2V5KCP6"/>
<dbReference type="RefSeq" id="WP_110838421.1">
    <property type="nucleotide sequence ID" value="NZ_QJVJ01000001.1"/>
</dbReference>
<keyword evidence="3" id="KW-0804">Transcription</keyword>
<keyword evidence="4" id="KW-1133">Transmembrane helix</keyword>
<dbReference type="InterPro" id="IPR018060">
    <property type="entry name" value="HTH_AraC"/>
</dbReference>
<dbReference type="PRINTS" id="PR00032">
    <property type="entry name" value="HTHARAC"/>
</dbReference>
<keyword evidence="7" id="KW-1185">Reference proteome</keyword>
<protein>
    <submittedName>
        <fullName evidence="6">AraC family transcriptional regulator</fullName>
    </submittedName>
</protein>
<evidence type="ECO:0000313" key="6">
    <source>
        <dbReference type="EMBL" id="PYI57381.1"/>
    </source>
</evidence>
<dbReference type="PROSITE" id="PS00041">
    <property type="entry name" value="HTH_ARAC_FAMILY_1"/>
    <property type="match status" value="1"/>
</dbReference>
<dbReference type="EMBL" id="QJVJ01000001">
    <property type="protein sequence ID" value="PYI57381.1"/>
    <property type="molecule type" value="Genomic_DNA"/>
</dbReference>
<dbReference type="Pfam" id="PF12833">
    <property type="entry name" value="HTH_18"/>
    <property type="match status" value="1"/>
</dbReference>
<dbReference type="Gene3D" id="1.10.10.60">
    <property type="entry name" value="Homeodomain-like"/>
    <property type="match status" value="2"/>
</dbReference>
<evidence type="ECO:0000256" key="1">
    <source>
        <dbReference type="ARBA" id="ARBA00023015"/>
    </source>
</evidence>
<keyword evidence="2" id="KW-0238">DNA-binding</keyword>
<dbReference type="OrthoDB" id="2497595at2"/>
<comment type="caution">
    <text evidence="6">The sequence shown here is derived from an EMBL/GenBank/DDBJ whole genome shotgun (WGS) entry which is preliminary data.</text>
</comment>
<feature type="domain" description="HTH araC/xylS-type" evidence="5">
    <location>
        <begin position="691"/>
        <end position="790"/>
    </location>
</feature>
<sequence>MWKSKGTFARWARIGRRTFFMKLITATALIAVIPNLLSNIVAYSKVSHTLEKETGTVKLQYLHQTINAVEIVLNRIRENARQLALSQAVQDFEHFPNGLYYESIQGEIPKEDLATLYSYLATKTNAFQTMISFKLSNEFVESIFFYDGAKRLVIAAEQDGVYRQFAPDDFYDTGWREALNDPAPNPVVMDTRMAKPYRGGEKSLLTVVYKLQKSGDALIVNLDASKMYAEIVNKLNDGDDIYVASSAGRLLFHGDGSHLHRPIGELLPDVEGAIGKTGTYAAEVGGGQKRISHSASATLGWTFFNVSDMKALTKGTASIKRTIVLSAIVVFALSIAFAYLSSRTLYRPISRLKALAGVGKTAESDRRGETGDEIGTIGRFVQSTMDERDYYKEKLAESLPFHREQFKLSLLHRHSMTVGDIEETMAYLGVRLDSRHLAVLALAAESGAPRETDADRRTGGLSKLLAMEAIRQCEALDMPYAAIDAGRETIAVVIGCGGIDRQQLFRLAQRLLDDVNRESGGAWTMGIGRICPTIADLPQAYEDALEALKYRMLYGSGHVISIDDIRLDEASDFRYPALKEEALLGFLKTARTDEALQAFDAFVAEIDAYKGKLHYNRIQPLFVQLLTAIILGYHQLGADVRAVLGDGSNPYRELLDLDSMDKIGRWFRRLIILTTAYFEGEMSAKGNQHIAKVIDMIERDYGQDLSLNSVAERLNLNPAYISRLFKQMTGQPFVDYLKRVRIERSKELLLAETGLKINEIGRRVGYNSSYYFIKVFKESMGVTPGEYKKLYGS</sequence>
<dbReference type="GO" id="GO:0043565">
    <property type="term" value="F:sequence-specific DNA binding"/>
    <property type="evidence" value="ECO:0007669"/>
    <property type="project" value="InterPro"/>
</dbReference>
<evidence type="ECO:0000256" key="2">
    <source>
        <dbReference type="ARBA" id="ARBA00023125"/>
    </source>
</evidence>
<organism evidence="6 7">
    <name type="scientific">Paenibacillus flagellatus</name>
    <dbReference type="NCBI Taxonomy" id="2211139"/>
    <lineage>
        <taxon>Bacteria</taxon>
        <taxon>Bacillati</taxon>
        <taxon>Bacillota</taxon>
        <taxon>Bacilli</taxon>
        <taxon>Bacillales</taxon>
        <taxon>Paenibacillaceae</taxon>
        <taxon>Paenibacillus</taxon>
    </lineage>
</organism>
<dbReference type="PROSITE" id="PS01124">
    <property type="entry name" value="HTH_ARAC_FAMILY_2"/>
    <property type="match status" value="1"/>
</dbReference>
<dbReference type="InterPro" id="IPR041522">
    <property type="entry name" value="CdaR_GGDEF"/>
</dbReference>
<keyword evidence="1" id="KW-0805">Transcription regulation</keyword>
<dbReference type="Proteomes" id="UP000247476">
    <property type="component" value="Unassembled WGS sequence"/>
</dbReference>
<evidence type="ECO:0000259" key="5">
    <source>
        <dbReference type="PROSITE" id="PS01124"/>
    </source>
</evidence>
<keyword evidence="4" id="KW-0812">Transmembrane</keyword>
<dbReference type="PANTHER" id="PTHR43280">
    <property type="entry name" value="ARAC-FAMILY TRANSCRIPTIONAL REGULATOR"/>
    <property type="match status" value="1"/>
</dbReference>
<dbReference type="InterPro" id="IPR020449">
    <property type="entry name" value="Tscrpt_reg_AraC-type_HTH"/>
</dbReference>
<evidence type="ECO:0000256" key="4">
    <source>
        <dbReference type="SAM" id="Phobius"/>
    </source>
</evidence>
<keyword evidence="4" id="KW-0472">Membrane</keyword>
<gene>
    <name evidence="6" type="ORF">DLM86_02790</name>
</gene>
<reference evidence="6 7" key="1">
    <citation type="submission" date="2018-05" db="EMBL/GenBank/DDBJ databases">
        <title>Paenibacillus flagellatus sp. nov., isolated from selenium mineral soil.</title>
        <authorList>
            <person name="Dai X."/>
        </authorList>
    </citation>
    <scope>NUCLEOTIDE SEQUENCE [LARGE SCALE GENOMIC DNA]</scope>
    <source>
        <strain evidence="6 7">DXL2</strain>
    </source>
</reference>
<evidence type="ECO:0000313" key="7">
    <source>
        <dbReference type="Proteomes" id="UP000247476"/>
    </source>
</evidence>
<dbReference type="InterPro" id="IPR018062">
    <property type="entry name" value="HTH_AraC-typ_CS"/>
</dbReference>
<name>A0A2V5KCP6_9BACL</name>